<evidence type="ECO:0000256" key="2">
    <source>
        <dbReference type="ARBA" id="ARBA00003968"/>
    </source>
</evidence>
<dbReference type="SUPFAM" id="SSF53271">
    <property type="entry name" value="PRTase-like"/>
    <property type="match status" value="1"/>
</dbReference>
<comment type="similarity">
    <text evidence="5 11">Belongs to the purine/pyrimidine phosphoribosyltransferase family.</text>
</comment>
<dbReference type="NCBIfam" id="NF002634">
    <property type="entry name" value="PRK02304.1-3"/>
    <property type="match status" value="1"/>
</dbReference>
<comment type="subcellular location">
    <subcellularLocation>
        <location evidence="3 11">Cytoplasm</location>
    </subcellularLocation>
</comment>
<sequence>MDLSTKIRAIYDYPIPGIIFRDITTLLRDKEAFPEAIDQLVETAKDKEIDLVVGVEARGFIVGAPVAYKLGCGFVPVRKPGKLPSDKISATYELEYGTDSVEMHSDAIKKGQRVLVVDDLLATGGTSKAVVELIERLGGEVVGLSFLIELVDLHGKDKLEGYEINSIIKYEGN</sequence>
<dbReference type="EC" id="2.4.2.7" evidence="6 11"/>
<evidence type="ECO:0000256" key="11">
    <source>
        <dbReference type="HAMAP-Rule" id="MF_00004"/>
    </source>
</evidence>
<protein>
    <recommendedName>
        <fullName evidence="6 11">Adenine phosphoribosyltransferase</fullName>
        <shortName evidence="11">APRT</shortName>
        <ecNumber evidence="6 11">2.4.2.7</ecNumber>
    </recommendedName>
</protein>
<evidence type="ECO:0000256" key="4">
    <source>
        <dbReference type="ARBA" id="ARBA00004659"/>
    </source>
</evidence>
<evidence type="ECO:0000313" key="14">
    <source>
        <dbReference type="Proteomes" id="UP001519306"/>
    </source>
</evidence>
<evidence type="ECO:0000256" key="9">
    <source>
        <dbReference type="ARBA" id="ARBA00022679"/>
    </source>
</evidence>
<evidence type="ECO:0000256" key="10">
    <source>
        <dbReference type="ARBA" id="ARBA00022726"/>
    </source>
</evidence>
<dbReference type="InterPro" id="IPR050054">
    <property type="entry name" value="UPRTase/APRTase"/>
</dbReference>
<dbReference type="RefSeq" id="WP_210060260.1">
    <property type="nucleotide sequence ID" value="NZ_JAGGLJ010000003.1"/>
</dbReference>
<keyword evidence="10 11" id="KW-0660">Purine salvage</keyword>
<evidence type="ECO:0000259" key="12">
    <source>
        <dbReference type="Pfam" id="PF00156"/>
    </source>
</evidence>
<dbReference type="EMBL" id="JAGGLJ010000003">
    <property type="protein sequence ID" value="MBP2024956.1"/>
    <property type="molecule type" value="Genomic_DNA"/>
</dbReference>
<dbReference type="Pfam" id="PF00156">
    <property type="entry name" value="Pribosyltran"/>
    <property type="match status" value="1"/>
</dbReference>
<dbReference type="HAMAP" id="MF_00004">
    <property type="entry name" value="Aden_phosphoribosyltr"/>
    <property type="match status" value="1"/>
</dbReference>
<dbReference type="NCBIfam" id="TIGR01090">
    <property type="entry name" value="apt"/>
    <property type="match status" value="1"/>
</dbReference>
<dbReference type="InterPro" id="IPR000836">
    <property type="entry name" value="PRTase_dom"/>
</dbReference>
<evidence type="ECO:0000256" key="5">
    <source>
        <dbReference type="ARBA" id="ARBA00008391"/>
    </source>
</evidence>
<evidence type="ECO:0000256" key="7">
    <source>
        <dbReference type="ARBA" id="ARBA00022490"/>
    </source>
</evidence>
<dbReference type="Proteomes" id="UP001519306">
    <property type="component" value="Unassembled WGS sequence"/>
</dbReference>
<evidence type="ECO:0000256" key="6">
    <source>
        <dbReference type="ARBA" id="ARBA00011893"/>
    </source>
</evidence>
<comment type="subunit">
    <text evidence="11">Homodimer.</text>
</comment>
<dbReference type="GO" id="GO:0003999">
    <property type="term" value="F:adenine phosphoribosyltransferase activity"/>
    <property type="evidence" value="ECO:0007669"/>
    <property type="project" value="UniProtKB-EC"/>
</dbReference>
<dbReference type="CDD" id="cd06223">
    <property type="entry name" value="PRTases_typeI"/>
    <property type="match status" value="1"/>
</dbReference>
<comment type="function">
    <text evidence="2 11">Catalyzes a salvage reaction resulting in the formation of AMP, that is energically less costly than de novo synthesis.</text>
</comment>
<dbReference type="PANTHER" id="PTHR32315:SF3">
    <property type="entry name" value="ADENINE PHOSPHORIBOSYLTRANSFERASE"/>
    <property type="match status" value="1"/>
</dbReference>
<gene>
    <name evidence="11" type="primary">apt</name>
    <name evidence="13" type="ORF">J2Z71_000479</name>
</gene>
<keyword evidence="7 11" id="KW-0963">Cytoplasm</keyword>
<keyword evidence="14" id="KW-1185">Reference proteome</keyword>
<organism evidence="13 14">
    <name type="scientific">Peptoniphilus stercorisuis</name>
    <dbReference type="NCBI Taxonomy" id="1436965"/>
    <lineage>
        <taxon>Bacteria</taxon>
        <taxon>Bacillati</taxon>
        <taxon>Bacillota</taxon>
        <taxon>Tissierellia</taxon>
        <taxon>Tissierellales</taxon>
        <taxon>Peptoniphilaceae</taxon>
        <taxon>Peptoniphilus</taxon>
    </lineage>
</organism>
<accession>A0ABS4KB06</accession>
<feature type="domain" description="Phosphoribosyltransferase" evidence="12">
    <location>
        <begin position="35"/>
        <end position="148"/>
    </location>
</feature>
<evidence type="ECO:0000313" key="13">
    <source>
        <dbReference type="EMBL" id="MBP2024956.1"/>
    </source>
</evidence>
<dbReference type="NCBIfam" id="NF002636">
    <property type="entry name" value="PRK02304.1-5"/>
    <property type="match status" value="1"/>
</dbReference>
<reference evidence="13 14" key="1">
    <citation type="submission" date="2021-03" db="EMBL/GenBank/DDBJ databases">
        <title>Genomic Encyclopedia of Type Strains, Phase IV (KMG-IV): sequencing the most valuable type-strain genomes for metagenomic binning, comparative biology and taxonomic classification.</title>
        <authorList>
            <person name="Goeker M."/>
        </authorList>
    </citation>
    <scope>NUCLEOTIDE SEQUENCE [LARGE SCALE GENOMIC DNA]</scope>
    <source>
        <strain evidence="13 14">DSM 27563</strain>
    </source>
</reference>
<dbReference type="Gene3D" id="3.40.50.2020">
    <property type="match status" value="1"/>
</dbReference>
<dbReference type="NCBIfam" id="NF002633">
    <property type="entry name" value="PRK02304.1-2"/>
    <property type="match status" value="1"/>
</dbReference>
<evidence type="ECO:0000256" key="1">
    <source>
        <dbReference type="ARBA" id="ARBA00000868"/>
    </source>
</evidence>
<proteinExistence type="inferred from homology"/>
<comment type="caution">
    <text evidence="13">The sequence shown here is derived from an EMBL/GenBank/DDBJ whole genome shotgun (WGS) entry which is preliminary data.</text>
</comment>
<name>A0ABS4KB06_9FIRM</name>
<evidence type="ECO:0000256" key="3">
    <source>
        <dbReference type="ARBA" id="ARBA00004496"/>
    </source>
</evidence>
<keyword evidence="8 11" id="KW-0328">Glycosyltransferase</keyword>
<comment type="catalytic activity">
    <reaction evidence="1 11">
        <text>AMP + diphosphate = 5-phospho-alpha-D-ribose 1-diphosphate + adenine</text>
        <dbReference type="Rhea" id="RHEA:16609"/>
        <dbReference type="ChEBI" id="CHEBI:16708"/>
        <dbReference type="ChEBI" id="CHEBI:33019"/>
        <dbReference type="ChEBI" id="CHEBI:58017"/>
        <dbReference type="ChEBI" id="CHEBI:456215"/>
        <dbReference type="EC" id="2.4.2.7"/>
    </reaction>
</comment>
<keyword evidence="9 11" id="KW-0808">Transferase</keyword>
<dbReference type="PANTHER" id="PTHR32315">
    <property type="entry name" value="ADENINE PHOSPHORIBOSYLTRANSFERASE"/>
    <property type="match status" value="1"/>
</dbReference>
<dbReference type="InterPro" id="IPR005764">
    <property type="entry name" value="Ade_phspho_trans"/>
</dbReference>
<comment type="pathway">
    <text evidence="4 11">Purine metabolism; AMP biosynthesis via salvage pathway; AMP from adenine: step 1/1.</text>
</comment>
<dbReference type="InterPro" id="IPR029057">
    <property type="entry name" value="PRTase-like"/>
</dbReference>
<evidence type="ECO:0000256" key="8">
    <source>
        <dbReference type="ARBA" id="ARBA00022676"/>
    </source>
</evidence>